<dbReference type="SUPFAM" id="SSF52317">
    <property type="entry name" value="Class I glutamine amidotransferase-like"/>
    <property type="match status" value="1"/>
</dbReference>
<reference evidence="2" key="1">
    <citation type="journal article" date="2019" name="Int. J. Syst. Evol. Microbiol.">
        <title>The Global Catalogue of Microorganisms (GCM) 10K type strain sequencing project: providing services to taxonomists for standard genome sequencing and annotation.</title>
        <authorList>
            <consortium name="The Broad Institute Genomics Platform"/>
            <consortium name="The Broad Institute Genome Sequencing Center for Infectious Disease"/>
            <person name="Wu L."/>
            <person name="Ma J."/>
        </authorList>
    </citation>
    <scope>NUCLEOTIDE SEQUENCE [LARGE SCALE GENOMIC DNA]</scope>
    <source>
        <strain evidence="2">JCM 32148</strain>
    </source>
</reference>
<name>A0ABW3ACR8_9ACTN</name>
<dbReference type="InterPro" id="IPR029062">
    <property type="entry name" value="Class_I_gatase-like"/>
</dbReference>
<evidence type="ECO:0000313" key="1">
    <source>
        <dbReference type="EMBL" id="MFD0788284.1"/>
    </source>
</evidence>
<feature type="non-terminal residue" evidence="1">
    <location>
        <position position="74"/>
    </location>
</feature>
<dbReference type="EMBL" id="JBHTHM010002649">
    <property type="protein sequence ID" value="MFD0788284.1"/>
    <property type="molecule type" value="Genomic_DNA"/>
</dbReference>
<organism evidence="1 2">
    <name type="scientific">Micromonospora azadirachtae</name>
    <dbReference type="NCBI Taxonomy" id="1970735"/>
    <lineage>
        <taxon>Bacteria</taxon>
        <taxon>Bacillati</taxon>
        <taxon>Actinomycetota</taxon>
        <taxon>Actinomycetes</taxon>
        <taxon>Micromonosporales</taxon>
        <taxon>Micromonosporaceae</taxon>
        <taxon>Micromonospora</taxon>
    </lineage>
</organism>
<gene>
    <name evidence="1" type="ORF">ACFQZ8_30595</name>
</gene>
<accession>A0ABW3ACR8</accession>
<proteinExistence type="predicted"/>
<keyword evidence="2" id="KW-1185">Reference proteome</keyword>
<protein>
    <submittedName>
        <fullName evidence="1">Type 1 glutamine amidotransferase domain-containing protein</fullName>
    </submittedName>
</protein>
<sequence>MAKILFVMTGADHWTLADGERHPTGFWAEEFAAPYRALTEAGHEVTVATPGGVVPTVDRVSLAADFNDGEQGAA</sequence>
<keyword evidence="1" id="KW-0315">Glutamine amidotransferase</keyword>
<evidence type="ECO:0000313" key="2">
    <source>
        <dbReference type="Proteomes" id="UP001597053"/>
    </source>
</evidence>
<dbReference type="Gene3D" id="3.40.50.880">
    <property type="match status" value="1"/>
</dbReference>
<comment type="caution">
    <text evidence="1">The sequence shown here is derived from an EMBL/GenBank/DDBJ whole genome shotgun (WGS) entry which is preliminary data.</text>
</comment>
<dbReference type="Proteomes" id="UP001597053">
    <property type="component" value="Unassembled WGS sequence"/>
</dbReference>